<name>A0A4Y2TAW0_ARAVE</name>
<gene>
    <name evidence="1" type="ORF">AVEN_188491_1</name>
</gene>
<evidence type="ECO:0000313" key="1">
    <source>
        <dbReference type="EMBL" id="GBN97371.1"/>
    </source>
</evidence>
<sequence length="94" mass="10293">MEGVESAHVFCFQLGAVPIFDLSKKIDISKIVAKNQISISRIESGHLSGDRIRLTSARRIRFTSAAINRLLVAIEVPSSALFSASTTFLDSKKE</sequence>
<organism evidence="1 2">
    <name type="scientific">Araneus ventricosus</name>
    <name type="common">Orbweaver spider</name>
    <name type="synonym">Epeira ventricosa</name>
    <dbReference type="NCBI Taxonomy" id="182803"/>
    <lineage>
        <taxon>Eukaryota</taxon>
        <taxon>Metazoa</taxon>
        <taxon>Ecdysozoa</taxon>
        <taxon>Arthropoda</taxon>
        <taxon>Chelicerata</taxon>
        <taxon>Arachnida</taxon>
        <taxon>Araneae</taxon>
        <taxon>Araneomorphae</taxon>
        <taxon>Entelegynae</taxon>
        <taxon>Araneoidea</taxon>
        <taxon>Araneidae</taxon>
        <taxon>Araneus</taxon>
    </lineage>
</organism>
<comment type="caution">
    <text evidence="1">The sequence shown here is derived from an EMBL/GenBank/DDBJ whole genome shotgun (WGS) entry which is preliminary data.</text>
</comment>
<proteinExistence type="predicted"/>
<keyword evidence="2" id="KW-1185">Reference proteome</keyword>
<dbReference type="EMBL" id="BGPR01027131">
    <property type="protein sequence ID" value="GBN97371.1"/>
    <property type="molecule type" value="Genomic_DNA"/>
</dbReference>
<reference evidence="1 2" key="1">
    <citation type="journal article" date="2019" name="Sci. Rep.">
        <title>Orb-weaving spider Araneus ventricosus genome elucidates the spidroin gene catalogue.</title>
        <authorList>
            <person name="Kono N."/>
            <person name="Nakamura H."/>
            <person name="Ohtoshi R."/>
            <person name="Moran D.A.P."/>
            <person name="Shinohara A."/>
            <person name="Yoshida Y."/>
            <person name="Fujiwara M."/>
            <person name="Mori M."/>
            <person name="Tomita M."/>
            <person name="Arakawa K."/>
        </authorList>
    </citation>
    <scope>NUCLEOTIDE SEQUENCE [LARGE SCALE GENOMIC DNA]</scope>
</reference>
<protein>
    <submittedName>
        <fullName evidence="1">Uncharacterized protein</fullName>
    </submittedName>
</protein>
<dbReference type="Proteomes" id="UP000499080">
    <property type="component" value="Unassembled WGS sequence"/>
</dbReference>
<dbReference type="AlphaFoldDB" id="A0A4Y2TAW0"/>
<accession>A0A4Y2TAW0</accession>
<evidence type="ECO:0000313" key="2">
    <source>
        <dbReference type="Proteomes" id="UP000499080"/>
    </source>
</evidence>